<keyword evidence="5 6" id="KW-0482">Metalloprotease</keyword>
<dbReference type="Pfam" id="PF01435">
    <property type="entry name" value="Peptidase_M48"/>
    <property type="match status" value="1"/>
</dbReference>
<organism evidence="9 10">
    <name type="scientific">Nocardia fluminea</name>
    <dbReference type="NCBI Taxonomy" id="134984"/>
    <lineage>
        <taxon>Bacteria</taxon>
        <taxon>Bacillati</taxon>
        <taxon>Actinomycetota</taxon>
        <taxon>Actinomycetes</taxon>
        <taxon>Mycobacteriales</taxon>
        <taxon>Nocardiaceae</taxon>
        <taxon>Nocardia</taxon>
    </lineage>
</organism>
<comment type="cofactor">
    <cofactor evidence="6">
        <name>Zn(2+)</name>
        <dbReference type="ChEBI" id="CHEBI:29105"/>
    </cofactor>
    <text evidence="6">Binds 1 zinc ion per subunit.</text>
</comment>
<sequence length="315" mass="32466">MSVAICLFVYSLVVMVLAPPTLIRSTRRGVGPRLSLIAWLSVIGSVVLAWVAAIGFAIGDVVRDMLADQHLNLSRCFDQLHDAAIGEYGTAVQVGLLVLVTCGVAACVVLVGGVGRALVRARSVTHGHARAARIVGRPHTGHDAVVIDHPEPAAYSVAGDPHTIVLTQGIVTALDEEHLAAVLAHERAHLAGKHHLLLAVTRALAGAFPRIDLFTIGAAQVARLVEMSADDVAAALHGREIVREALLTLAGSNGVSMLGATEVGLADRVARLEASVPAGRSMVGVVSALIIATVLAGPMIATLVAVIGLGVCHPG</sequence>
<evidence type="ECO:0000256" key="2">
    <source>
        <dbReference type="ARBA" id="ARBA00022723"/>
    </source>
</evidence>
<dbReference type="Gene3D" id="3.30.2010.10">
    <property type="entry name" value="Metalloproteases ('zincins'), catalytic domain"/>
    <property type="match status" value="1"/>
</dbReference>
<dbReference type="PANTHER" id="PTHR34978:SF3">
    <property type="entry name" value="SLR0241 PROTEIN"/>
    <property type="match status" value="1"/>
</dbReference>
<accession>A0A2N3VHA0</accession>
<dbReference type="OrthoDB" id="9785340at2"/>
<dbReference type="Proteomes" id="UP000233766">
    <property type="component" value="Unassembled WGS sequence"/>
</dbReference>
<dbReference type="CDD" id="cd07326">
    <property type="entry name" value="M56_BlaR1_MecR1_like"/>
    <property type="match status" value="1"/>
</dbReference>
<keyword evidence="4 6" id="KW-0862">Zinc</keyword>
<evidence type="ECO:0000256" key="5">
    <source>
        <dbReference type="ARBA" id="ARBA00023049"/>
    </source>
</evidence>
<dbReference type="GO" id="GO:0046872">
    <property type="term" value="F:metal ion binding"/>
    <property type="evidence" value="ECO:0007669"/>
    <property type="project" value="UniProtKB-KW"/>
</dbReference>
<evidence type="ECO:0000259" key="8">
    <source>
        <dbReference type="Pfam" id="PF01435"/>
    </source>
</evidence>
<evidence type="ECO:0000313" key="9">
    <source>
        <dbReference type="EMBL" id="PKV80994.1"/>
    </source>
</evidence>
<evidence type="ECO:0000256" key="1">
    <source>
        <dbReference type="ARBA" id="ARBA00022670"/>
    </source>
</evidence>
<keyword evidence="7" id="KW-0812">Transmembrane</keyword>
<evidence type="ECO:0000256" key="4">
    <source>
        <dbReference type="ARBA" id="ARBA00022833"/>
    </source>
</evidence>
<keyword evidence="10" id="KW-1185">Reference proteome</keyword>
<dbReference type="AlphaFoldDB" id="A0A2N3VHA0"/>
<keyword evidence="3 6" id="KW-0378">Hydrolase</keyword>
<feature type="domain" description="Peptidase M48" evidence="8">
    <location>
        <begin position="124"/>
        <end position="201"/>
    </location>
</feature>
<dbReference type="GO" id="GO:0004222">
    <property type="term" value="F:metalloendopeptidase activity"/>
    <property type="evidence" value="ECO:0007669"/>
    <property type="project" value="InterPro"/>
</dbReference>
<feature type="transmembrane region" description="Helical" evidence="7">
    <location>
        <begin position="96"/>
        <end position="119"/>
    </location>
</feature>
<keyword evidence="1 6" id="KW-0645">Protease</keyword>
<protein>
    <submittedName>
        <fullName evidence="9">Peptidase M48-like protein</fullName>
    </submittedName>
</protein>
<keyword evidence="2" id="KW-0479">Metal-binding</keyword>
<dbReference type="GO" id="GO:0006508">
    <property type="term" value="P:proteolysis"/>
    <property type="evidence" value="ECO:0007669"/>
    <property type="project" value="UniProtKB-KW"/>
</dbReference>
<evidence type="ECO:0000256" key="7">
    <source>
        <dbReference type="SAM" id="Phobius"/>
    </source>
</evidence>
<gene>
    <name evidence="9" type="ORF">ATK86_5438</name>
</gene>
<dbReference type="EMBL" id="PJMW01000002">
    <property type="protein sequence ID" value="PKV80994.1"/>
    <property type="molecule type" value="Genomic_DNA"/>
</dbReference>
<feature type="transmembrane region" description="Helical" evidence="7">
    <location>
        <begin position="285"/>
        <end position="311"/>
    </location>
</feature>
<name>A0A2N3VHA0_9NOCA</name>
<dbReference type="RefSeq" id="WP_101466826.1">
    <property type="nucleotide sequence ID" value="NZ_PJMW01000002.1"/>
</dbReference>
<evidence type="ECO:0000256" key="6">
    <source>
        <dbReference type="RuleBase" id="RU003983"/>
    </source>
</evidence>
<feature type="transmembrane region" description="Helical" evidence="7">
    <location>
        <begin position="6"/>
        <end position="24"/>
    </location>
</feature>
<evidence type="ECO:0000313" key="10">
    <source>
        <dbReference type="Proteomes" id="UP000233766"/>
    </source>
</evidence>
<keyword evidence="7" id="KW-0472">Membrane</keyword>
<keyword evidence="7" id="KW-1133">Transmembrane helix</keyword>
<dbReference type="InterPro" id="IPR052173">
    <property type="entry name" value="Beta-lactam_resp_regulator"/>
</dbReference>
<reference evidence="9 10" key="1">
    <citation type="submission" date="2017-12" db="EMBL/GenBank/DDBJ databases">
        <title>Sequencing the genomes of 1000 Actinobacteria strains.</title>
        <authorList>
            <person name="Klenk H.-P."/>
        </authorList>
    </citation>
    <scope>NUCLEOTIDE SEQUENCE [LARGE SCALE GENOMIC DNA]</scope>
    <source>
        <strain evidence="9 10">DSM 44489</strain>
    </source>
</reference>
<feature type="transmembrane region" description="Helical" evidence="7">
    <location>
        <begin position="36"/>
        <end position="58"/>
    </location>
</feature>
<evidence type="ECO:0000256" key="3">
    <source>
        <dbReference type="ARBA" id="ARBA00022801"/>
    </source>
</evidence>
<comment type="similarity">
    <text evidence="6">Belongs to the peptidase M48 family.</text>
</comment>
<dbReference type="PANTHER" id="PTHR34978">
    <property type="entry name" value="POSSIBLE SENSOR-TRANSDUCER PROTEIN BLAR"/>
    <property type="match status" value="1"/>
</dbReference>
<proteinExistence type="inferred from homology"/>
<dbReference type="InterPro" id="IPR001915">
    <property type="entry name" value="Peptidase_M48"/>
</dbReference>
<comment type="caution">
    <text evidence="9">The sequence shown here is derived from an EMBL/GenBank/DDBJ whole genome shotgun (WGS) entry which is preliminary data.</text>
</comment>